<proteinExistence type="predicted"/>
<organism evidence="1 2">
    <name type="scientific">Veronia nyctiphanis</name>
    <dbReference type="NCBI Taxonomy" id="1278244"/>
    <lineage>
        <taxon>Bacteria</taxon>
        <taxon>Pseudomonadati</taxon>
        <taxon>Pseudomonadota</taxon>
        <taxon>Gammaproteobacteria</taxon>
        <taxon>Vibrionales</taxon>
        <taxon>Vibrionaceae</taxon>
        <taxon>Veronia</taxon>
    </lineage>
</organism>
<dbReference type="InterPro" id="IPR007813">
    <property type="entry name" value="PilN"/>
</dbReference>
<name>A0A4Q0YM84_9GAMM</name>
<dbReference type="RefSeq" id="WP_129123554.1">
    <property type="nucleotide sequence ID" value="NZ_PEIB01000029.1"/>
</dbReference>
<gene>
    <name evidence="1" type="ORF">CS022_18935</name>
</gene>
<sequence length="481" mass="54186">MSNTLFFQRFLTRRKRKQLSLAIFSHQVLCVNTHGDVVVEEILAGDTIEAVSRLFEKIEIQKADVSLLLGRNQYQSILIDDPELPPEDMFSALPFKLKDYLSESPLDVVADGFDSPLSGRFQAMAANKASILQISTMLMRRQCRLKQVTVEDAQLAAWTDTDSTEMVLNSLYTGGIQLTVISKGKLCFQRQIRTLALDNSHQLSETDIDELALEIQRSLDYLRSQLRQTQIRGVILDLDSLDDKALALSLSARLTVKVRTPEFRKGVPFREKLAFSLLETPESLINLYRDSLGHKTPWLTFEKMLGAWGITMLLLSSVYAYEQWQLSDASKNLLAKNGQLEQLRVASQDLSSRLSLHLPSEEKKRQLNALKQQMADSQRTLSAVADHDKASLEGFAGVLRDLSSASRADISIEEVNISPYQLNIKGLAASPDAVPAWVTTFKRHRYLASKAFASMEINQREDKLLEFTLKTQRDSDEVASE</sequence>
<keyword evidence="2" id="KW-1185">Reference proteome</keyword>
<dbReference type="Pfam" id="PF05137">
    <property type="entry name" value="PilN"/>
    <property type="match status" value="1"/>
</dbReference>
<dbReference type="OrthoDB" id="5296002at2"/>
<dbReference type="Proteomes" id="UP000290287">
    <property type="component" value="Unassembled WGS sequence"/>
</dbReference>
<protein>
    <submittedName>
        <fullName evidence="1">MSHA biogenesis protein MshI</fullName>
    </submittedName>
</protein>
<evidence type="ECO:0000313" key="1">
    <source>
        <dbReference type="EMBL" id="RXJ71952.1"/>
    </source>
</evidence>
<dbReference type="EMBL" id="PEIB01000029">
    <property type="protein sequence ID" value="RXJ71952.1"/>
    <property type="molecule type" value="Genomic_DNA"/>
</dbReference>
<reference evidence="1 2" key="1">
    <citation type="submission" date="2017-10" db="EMBL/GenBank/DDBJ databases">
        <title>Nyctiphanis sp. nov., isolated from the stomach of the euphausiid Nyctiphanes simplex (Hansen, 1911) in the Gulf of California.</title>
        <authorList>
            <person name="Gomez-Gil B."/>
            <person name="Aguilar-Mendez M."/>
            <person name="Lopez-Cortes A."/>
            <person name="Gomez-Gutierrez J."/>
            <person name="Roque A."/>
            <person name="Lang E."/>
            <person name="Gonzalez-Castillo A."/>
        </authorList>
    </citation>
    <scope>NUCLEOTIDE SEQUENCE [LARGE SCALE GENOMIC DNA]</scope>
    <source>
        <strain evidence="1 2">CAIM 600</strain>
    </source>
</reference>
<dbReference type="AlphaFoldDB" id="A0A4Q0YM84"/>
<evidence type="ECO:0000313" key="2">
    <source>
        <dbReference type="Proteomes" id="UP000290287"/>
    </source>
</evidence>
<accession>A0A4Q0YM84</accession>
<comment type="caution">
    <text evidence="1">The sequence shown here is derived from an EMBL/GenBank/DDBJ whole genome shotgun (WGS) entry which is preliminary data.</text>
</comment>